<dbReference type="InterPro" id="IPR010920">
    <property type="entry name" value="LSM_dom_sf"/>
</dbReference>
<feature type="transmembrane region" description="Helical" evidence="7">
    <location>
        <begin position="69"/>
        <end position="93"/>
    </location>
</feature>
<evidence type="ECO:0000256" key="5">
    <source>
        <dbReference type="ARBA" id="ARBA00022989"/>
    </source>
</evidence>
<dbReference type="InterPro" id="IPR006685">
    <property type="entry name" value="MscS_channel_2nd"/>
</dbReference>
<evidence type="ECO:0000256" key="1">
    <source>
        <dbReference type="ARBA" id="ARBA00004651"/>
    </source>
</evidence>
<evidence type="ECO:0000313" key="10">
    <source>
        <dbReference type="EMBL" id="MDJ1495848.1"/>
    </source>
</evidence>
<comment type="subcellular location">
    <subcellularLocation>
        <location evidence="1">Cell membrane</location>
        <topology evidence="1">Multi-pass membrane protein</topology>
    </subcellularLocation>
</comment>
<dbReference type="SUPFAM" id="SSF82689">
    <property type="entry name" value="Mechanosensitive channel protein MscS (YggB), C-terminal domain"/>
    <property type="match status" value="1"/>
</dbReference>
<dbReference type="Pfam" id="PF00924">
    <property type="entry name" value="MS_channel_2nd"/>
    <property type="match status" value="1"/>
</dbReference>
<dbReference type="InterPro" id="IPR011066">
    <property type="entry name" value="MscS_channel_C_sf"/>
</dbReference>
<feature type="transmembrane region" description="Helical" evidence="7">
    <location>
        <begin position="99"/>
        <end position="129"/>
    </location>
</feature>
<keyword evidence="6 7" id="KW-0472">Membrane</keyword>
<feature type="domain" description="Mechanosensitive ion channel MscS" evidence="8">
    <location>
        <begin position="116"/>
        <end position="181"/>
    </location>
</feature>
<evidence type="ECO:0000259" key="8">
    <source>
        <dbReference type="Pfam" id="PF00924"/>
    </source>
</evidence>
<keyword evidence="4 7" id="KW-0812">Transmembrane</keyword>
<feature type="domain" description="Mechanosensitive ion channel transmembrane helices 2/3" evidence="9">
    <location>
        <begin position="74"/>
        <end position="114"/>
    </location>
</feature>
<organism evidence="10 11">
    <name type="scientific">Xanthocytophaga flava</name>
    <dbReference type="NCBI Taxonomy" id="3048013"/>
    <lineage>
        <taxon>Bacteria</taxon>
        <taxon>Pseudomonadati</taxon>
        <taxon>Bacteroidota</taxon>
        <taxon>Cytophagia</taxon>
        <taxon>Cytophagales</taxon>
        <taxon>Rhodocytophagaceae</taxon>
        <taxon>Xanthocytophaga</taxon>
    </lineage>
</organism>
<dbReference type="RefSeq" id="WP_314000219.1">
    <property type="nucleotide sequence ID" value="NZ_JASJOR010000048.1"/>
</dbReference>
<evidence type="ECO:0000256" key="3">
    <source>
        <dbReference type="ARBA" id="ARBA00022475"/>
    </source>
</evidence>
<evidence type="ECO:0000256" key="4">
    <source>
        <dbReference type="ARBA" id="ARBA00022692"/>
    </source>
</evidence>
<accession>A0ABT7CQ33</accession>
<feature type="transmembrane region" description="Helical" evidence="7">
    <location>
        <begin position="29"/>
        <end position="48"/>
    </location>
</feature>
<dbReference type="Gene3D" id="1.10.287.1260">
    <property type="match status" value="1"/>
</dbReference>
<gene>
    <name evidence="10" type="ORF">QNI19_23130</name>
</gene>
<proteinExistence type="inferred from homology"/>
<dbReference type="InterPro" id="IPR011014">
    <property type="entry name" value="MscS_channel_TM-2"/>
</dbReference>
<dbReference type="SUPFAM" id="SSF82861">
    <property type="entry name" value="Mechanosensitive channel protein MscS (YggB), transmembrane region"/>
    <property type="match status" value="1"/>
</dbReference>
<dbReference type="Proteomes" id="UP001228581">
    <property type="component" value="Unassembled WGS sequence"/>
</dbReference>
<keyword evidence="5 7" id="KW-1133">Transmembrane helix</keyword>
<name>A0ABT7CQ33_9BACT</name>
<dbReference type="InterPro" id="IPR049142">
    <property type="entry name" value="MS_channel_1st"/>
</dbReference>
<keyword evidence="3" id="KW-1003">Cell membrane</keyword>
<dbReference type="Gene3D" id="2.30.30.60">
    <property type="match status" value="1"/>
</dbReference>
<evidence type="ECO:0000256" key="7">
    <source>
        <dbReference type="SAM" id="Phobius"/>
    </source>
</evidence>
<dbReference type="PANTHER" id="PTHR30221">
    <property type="entry name" value="SMALL-CONDUCTANCE MECHANOSENSITIVE CHANNEL"/>
    <property type="match status" value="1"/>
</dbReference>
<dbReference type="Pfam" id="PF05552">
    <property type="entry name" value="MS_channel_1st_1"/>
    <property type="match status" value="1"/>
</dbReference>
<dbReference type="Pfam" id="PF21088">
    <property type="entry name" value="MS_channel_1st"/>
    <property type="match status" value="1"/>
</dbReference>
<reference evidence="10 11" key="1">
    <citation type="submission" date="2023-05" db="EMBL/GenBank/DDBJ databases">
        <authorList>
            <person name="Zhang X."/>
        </authorList>
    </citation>
    <scope>NUCLEOTIDE SEQUENCE [LARGE SCALE GENOMIC DNA]</scope>
    <source>
        <strain evidence="10 11">DM2B3-1</strain>
    </source>
</reference>
<comment type="caution">
    <text evidence="10">The sequence shown here is derived from an EMBL/GenBank/DDBJ whole genome shotgun (WGS) entry which is preliminary data.</text>
</comment>
<comment type="similarity">
    <text evidence="2">Belongs to the MscS (TC 1.A.23) family.</text>
</comment>
<dbReference type="InterPro" id="IPR008910">
    <property type="entry name" value="MSC_TM_helix"/>
</dbReference>
<dbReference type="EMBL" id="JASJOT010000017">
    <property type="protein sequence ID" value="MDJ1495848.1"/>
    <property type="molecule type" value="Genomic_DNA"/>
</dbReference>
<evidence type="ECO:0000256" key="2">
    <source>
        <dbReference type="ARBA" id="ARBA00008017"/>
    </source>
</evidence>
<dbReference type="SUPFAM" id="SSF50182">
    <property type="entry name" value="Sm-like ribonucleoproteins"/>
    <property type="match status" value="1"/>
</dbReference>
<dbReference type="InterPro" id="IPR045275">
    <property type="entry name" value="MscS_archaea/bacteria_type"/>
</dbReference>
<keyword evidence="11" id="KW-1185">Reference proteome</keyword>
<evidence type="ECO:0000313" key="11">
    <source>
        <dbReference type="Proteomes" id="UP001228581"/>
    </source>
</evidence>
<evidence type="ECO:0000256" key="6">
    <source>
        <dbReference type="ARBA" id="ARBA00023136"/>
    </source>
</evidence>
<dbReference type="PANTHER" id="PTHR30221:SF1">
    <property type="entry name" value="SMALL-CONDUCTANCE MECHANOSENSITIVE CHANNEL"/>
    <property type="match status" value="1"/>
</dbReference>
<protein>
    <submittedName>
        <fullName evidence="10">Mechanosensitive ion channel</fullName>
    </submittedName>
</protein>
<sequence>MNRSQSNVLGFLMNLQKYVDDAVSLAIRYIPQLVLAILVLLIGLWIANRLTALLGKAMELRGIDVSLRSFLKSLLNIGLKILLLFSVADMIGIHTTSFLAVLGAAGLAIGLALQGSLSNFAGGVLILILHPYRVGDLITAQGQTGRVKEIQIFNTILLTEDGKTVILPNGAVSNSTIINLTTSGAHTFTVTLDINANSDFEKVKDKLQSFMKADERITDSWVTISKLTPAVMTISVTGTTATDNSAIIQSDLLLKMKQWINEEKIA</sequence>
<dbReference type="InterPro" id="IPR023408">
    <property type="entry name" value="MscS_beta-dom_sf"/>
</dbReference>
<evidence type="ECO:0000259" key="9">
    <source>
        <dbReference type="Pfam" id="PF21088"/>
    </source>
</evidence>